<evidence type="ECO:0000313" key="4">
    <source>
        <dbReference type="Proteomes" id="UP000019678"/>
    </source>
</evidence>
<feature type="domain" description="NADP-dependent oxidoreductase" evidence="2">
    <location>
        <begin position="85"/>
        <end position="287"/>
    </location>
</feature>
<dbReference type="Pfam" id="PF00248">
    <property type="entry name" value="Aldo_ket_red"/>
    <property type="match status" value="1"/>
</dbReference>
<proteinExistence type="predicted"/>
<name>A0A017SXM7_9BACT</name>
<dbReference type="SUPFAM" id="SSF51430">
    <property type="entry name" value="NAD(P)-linked oxidoreductase"/>
    <property type="match status" value="1"/>
</dbReference>
<protein>
    <submittedName>
        <fullName evidence="3">Oxidoreductase</fullName>
    </submittedName>
</protein>
<evidence type="ECO:0000256" key="1">
    <source>
        <dbReference type="SAM" id="MobiDB-lite"/>
    </source>
</evidence>
<dbReference type="eggNOG" id="COG0667">
    <property type="taxonomic scope" value="Bacteria"/>
</dbReference>
<accession>A0A017SXM7</accession>
<evidence type="ECO:0000259" key="2">
    <source>
        <dbReference type="Pfam" id="PF00248"/>
    </source>
</evidence>
<dbReference type="InterPro" id="IPR053135">
    <property type="entry name" value="AKR2_Oxidoreductase"/>
</dbReference>
<keyword evidence="4" id="KW-1185">Reference proteome</keyword>
<dbReference type="InterPro" id="IPR023210">
    <property type="entry name" value="NADP_OxRdtase_dom"/>
</dbReference>
<dbReference type="InterPro" id="IPR036812">
    <property type="entry name" value="NAD(P)_OxRdtase_dom_sf"/>
</dbReference>
<sequence>MEGGRPDCCFLGPAPVQPEEFMPAHPSRRLFLQTLGAGVALAACSPGAPKGPLPGAPEQGDIKLPAGGVMPTRTLGRTGQKVSLVGLGGFHIAVPKEEQESIRIVRHAIDHGVTFMDNCWDYNEGQSEIRMGKALADGYRQKVFLMTKIDGRTSDATTKQLEQSLQRLRTDVIDLVQIHEIIRMEDPARCFGPGGTMEALLAAKKAGKIRYIGFTGHKDPAIHLAMLKLGFDNGFTFDTVQMPLNVMDPHYKSFERQVLPVLTEHQIGVLGMKPLGSGAILKSKTATATECLHYAMNLPTSVVITGCDSVGVLDQALAAAYQFKPLAKASVDTLLARTAPAGKEGDYEKFKTSEQFDGTTKNPHWLDTASL</sequence>
<gene>
    <name evidence="3" type="ORF">CAP_7853</name>
</gene>
<dbReference type="AlphaFoldDB" id="A0A017SXM7"/>
<organism evidence="3 4">
    <name type="scientific">Chondromyces apiculatus DSM 436</name>
    <dbReference type="NCBI Taxonomy" id="1192034"/>
    <lineage>
        <taxon>Bacteria</taxon>
        <taxon>Pseudomonadati</taxon>
        <taxon>Myxococcota</taxon>
        <taxon>Polyangia</taxon>
        <taxon>Polyangiales</taxon>
        <taxon>Polyangiaceae</taxon>
        <taxon>Chondromyces</taxon>
    </lineage>
</organism>
<comment type="caution">
    <text evidence="3">The sequence shown here is derived from an EMBL/GenBank/DDBJ whole genome shotgun (WGS) entry which is preliminary data.</text>
</comment>
<dbReference type="STRING" id="1192034.CAP_7853"/>
<dbReference type="Proteomes" id="UP000019678">
    <property type="component" value="Unassembled WGS sequence"/>
</dbReference>
<evidence type="ECO:0000313" key="3">
    <source>
        <dbReference type="EMBL" id="EYF01718.1"/>
    </source>
</evidence>
<dbReference type="Gene3D" id="3.20.20.100">
    <property type="entry name" value="NADP-dependent oxidoreductase domain"/>
    <property type="match status" value="1"/>
</dbReference>
<dbReference type="PANTHER" id="PTHR43312:SF1">
    <property type="entry name" value="NADP-DEPENDENT OXIDOREDUCTASE DOMAIN-CONTAINING PROTEIN"/>
    <property type="match status" value="1"/>
</dbReference>
<dbReference type="PANTHER" id="PTHR43312">
    <property type="entry name" value="D-THREO-ALDOSE 1-DEHYDROGENASE"/>
    <property type="match status" value="1"/>
</dbReference>
<feature type="region of interest" description="Disordered" evidence="1">
    <location>
        <begin position="349"/>
        <end position="371"/>
    </location>
</feature>
<reference evidence="3 4" key="1">
    <citation type="submission" date="2013-05" db="EMBL/GenBank/DDBJ databases">
        <title>Genome assembly of Chondromyces apiculatus DSM 436.</title>
        <authorList>
            <person name="Sharma G."/>
            <person name="Khatri I."/>
            <person name="Kaur C."/>
            <person name="Mayilraj S."/>
            <person name="Subramanian S."/>
        </authorList>
    </citation>
    <scope>NUCLEOTIDE SEQUENCE [LARGE SCALE GENOMIC DNA]</scope>
    <source>
        <strain evidence="3 4">DSM 436</strain>
    </source>
</reference>
<dbReference type="CDD" id="cd19100">
    <property type="entry name" value="AKR_unchar"/>
    <property type="match status" value="1"/>
</dbReference>
<dbReference type="EMBL" id="ASRX01000073">
    <property type="protein sequence ID" value="EYF01718.1"/>
    <property type="molecule type" value="Genomic_DNA"/>
</dbReference>